<keyword evidence="3" id="KW-0949">S-adenosyl-L-methionine</keyword>
<evidence type="ECO:0000259" key="4">
    <source>
        <dbReference type="Pfam" id="PF00891"/>
    </source>
</evidence>
<dbReference type="Gene3D" id="1.10.10.10">
    <property type="entry name" value="Winged helix-like DNA-binding domain superfamily/Winged helix DNA-binding domain"/>
    <property type="match status" value="1"/>
</dbReference>
<dbReference type="InterPro" id="IPR016461">
    <property type="entry name" value="COMT-like"/>
</dbReference>
<feature type="domain" description="O-methyltransferase dimerisation" evidence="5">
    <location>
        <begin position="227"/>
        <end position="302"/>
    </location>
</feature>
<evidence type="ECO:0000313" key="6">
    <source>
        <dbReference type="EMBL" id="TCJ94256.1"/>
    </source>
</evidence>
<dbReference type="InterPro" id="IPR036388">
    <property type="entry name" value="WH-like_DNA-bd_sf"/>
</dbReference>
<keyword evidence="7" id="KW-1185">Reference proteome</keyword>
<dbReference type="PANTHER" id="PTHR43712:SF2">
    <property type="entry name" value="O-METHYLTRANSFERASE CICE"/>
    <property type="match status" value="1"/>
</dbReference>
<evidence type="ECO:0000256" key="1">
    <source>
        <dbReference type="ARBA" id="ARBA00022603"/>
    </source>
</evidence>
<dbReference type="STRING" id="1210063.GCA_001612665_01875"/>
<dbReference type="InterPro" id="IPR001077">
    <property type="entry name" value="COMT_C"/>
</dbReference>
<feature type="domain" description="O-methyltransferase C-terminal" evidence="4">
    <location>
        <begin position="324"/>
        <end position="527"/>
    </location>
</feature>
<evidence type="ECO:0000256" key="2">
    <source>
        <dbReference type="ARBA" id="ARBA00022679"/>
    </source>
</evidence>
<gene>
    <name evidence="6" type="ORF">DFR71_4853</name>
</gene>
<dbReference type="InterPro" id="IPR029063">
    <property type="entry name" value="SAM-dependent_MTases_sf"/>
</dbReference>
<dbReference type="AlphaFoldDB" id="A0A4R1FHL5"/>
<dbReference type="Gene3D" id="1.10.287.1350">
    <property type="match status" value="1"/>
</dbReference>
<dbReference type="GO" id="GO:0008171">
    <property type="term" value="F:O-methyltransferase activity"/>
    <property type="evidence" value="ECO:0007669"/>
    <property type="project" value="InterPro"/>
</dbReference>
<dbReference type="PROSITE" id="PS51683">
    <property type="entry name" value="SAM_OMT_II"/>
    <property type="match status" value="1"/>
</dbReference>
<dbReference type="Proteomes" id="UP000294856">
    <property type="component" value="Unassembled WGS sequence"/>
</dbReference>
<proteinExistence type="predicted"/>
<organism evidence="6 7">
    <name type="scientific">Nocardia alba</name>
    <dbReference type="NCBI Taxonomy" id="225051"/>
    <lineage>
        <taxon>Bacteria</taxon>
        <taxon>Bacillati</taxon>
        <taxon>Actinomycetota</taxon>
        <taxon>Actinomycetes</taxon>
        <taxon>Mycobacteriales</taxon>
        <taxon>Nocardiaceae</taxon>
        <taxon>Nocardia</taxon>
    </lineage>
</organism>
<dbReference type="SUPFAM" id="SSF53335">
    <property type="entry name" value="S-adenosyl-L-methionine-dependent methyltransferases"/>
    <property type="match status" value="1"/>
</dbReference>
<keyword evidence="1 6" id="KW-0489">Methyltransferase</keyword>
<name>A0A4R1FHL5_9NOCA</name>
<keyword evidence="2 6" id="KW-0808">Transferase</keyword>
<dbReference type="EMBL" id="SMFR01000004">
    <property type="protein sequence ID" value="TCJ94256.1"/>
    <property type="molecule type" value="Genomic_DNA"/>
</dbReference>
<reference evidence="6 7" key="1">
    <citation type="submission" date="2019-03" db="EMBL/GenBank/DDBJ databases">
        <title>Genomic Encyclopedia of Type Strains, Phase IV (KMG-IV): sequencing the most valuable type-strain genomes for metagenomic binning, comparative biology and taxonomic classification.</title>
        <authorList>
            <person name="Goeker M."/>
        </authorList>
    </citation>
    <scope>NUCLEOTIDE SEQUENCE [LARGE SCALE GENOMIC DNA]</scope>
    <source>
        <strain evidence="6 7">DSM 44684</strain>
    </source>
</reference>
<dbReference type="Pfam" id="PF00891">
    <property type="entry name" value="Methyltransf_2"/>
    <property type="match status" value="1"/>
</dbReference>
<protein>
    <submittedName>
        <fullName evidence="6">O-methyltransferase</fullName>
    </submittedName>
</protein>
<dbReference type="InterPro" id="IPR012967">
    <property type="entry name" value="COMT_dimerisation"/>
</dbReference>
<dbReference type="Gene3D" id="3.40.50.150">
    <property type="entry name" value="Vaccinia Virus protein VP39"/>
    <property type="match status" value="1"/>
</dbReference>
<evidence type="ECO:0000313" key="7">
    <source>
        <dbReference type="Proteomes" id="UP000294856"/>
    </source>
</evidence>
<dbReference type="GO" id="GO:0032259">
    <property type="term" value="P:methylation"/>
    <property type="evidence" value="ECO:0007669"/>
    <property type="project" value="UniProtKB-KW"/>
</dbReference>
<dbReference type="SUPFAM" id="SSF46785">
    <property type="entry name" value="Winged helix' DNA-binding domain"/>
    <property type="match status" value="1"/>
</dbReference>
<dbReference type="Pfam" id="PF08100">
    <property type="entry name" value="Dimerisation"/>
    <property type="match status" value="1"/>
</dbReference>
<sequence>MIATDLARIDAAVDFVRAHDTASVLAAVLPTLTAGERDAVAQRCQFSHTAALIFPGELAELSAALRERGLAAGAATPSVVVRHRLAQRHRRPAHRLDVRIVRAPVCSADGKQCDIELFAVLPTSESDIAELAEAERVVDHEQHLGLAVTTDDEVDIAGLCALLTQRAEMCCDGGGYNGHENLTVLYFRTDAPGCPYRRLELHLKGEHAQVLSAHWEAADDPRTGLLRLLTGAWATQALAATATLGVADRLAAAPGGSVAQLAADVGADSDSLHRLLRYLTDLAIVRPSGAGYELTAGGALLAANTEHSLQPLALLYGGAFYQSFAHLDHAVRTGRPGFDHHFGSHHFDYFTAAPHLAELFDAAMAASANVFEQVADLIDLTGVRTVVDVAGGNGALLARVLAAEPRLRGVLFERASTLVTARTALERSGCLDRCDLVPGDFTQAVPAGGDRYLLSRVLHDWDDDRCLQILATCAAAMPPHGQLYVVERLLPEGNAPSLAPAWDVHMLCNVGGRERTLAHYVELFATADLELRESYTLPMDFTLMQVIPTAAG</sequence>
<dbReference type="GO" id="GO:0046983">
    <property type="term" value="F:protein dimerization activity"/>
    <property type="evidence" value="ECO:0007669"/>
    <property type="project" value="InterPro"/>
</dbReference>
<accession>A0A4R1FHL5</accession>
<comment type="caution">
    <text evidence="6">The sequence shown here is derived from an EMBL/GenBank/DDBJ whole genome shotgun (WGS) entry which is preliminary data.</text>
</comment>
<evidence type="ECO:0000259" key="5">
    <source>
        <dbReference type="Pfam" id="PF08100"/>
    </source>
</evidence>
<dbReference type="OrthoDB" id="4145676at2"/>
<dbReference type="InterPro" id="IPR036390">
    <property type="entry name" value="WH_DNA-bd_sf"/>
</dbReference>
<evidence type="ECO:0000256" key="3">
    <source>
        <dbReference type="ARBA" id="ARBA00022691"/>
    </source>
</evidence>
<dbReference type="PANTHER" id="PTHR43712">
    <property type="entry name" value="PUTATIVE (AFU_ORTHOLOGUE AFUA_4G14580)-RELATED"/>
    <property type="match status" value="1"/>
</dbReference>